<dbReference type="InterPro" id="IPR007052">
    <property type="entry name" value="CS_dom"/>
</dbReference>
<evidence type="ECO:0000256" key="4">
    <source>
        <dbReference type="SAM" id="MobiDB-lite"/>
    </source>
</evidence>
<gene>
    <name evidence="6" type="ORF">ZOSMA_21G00700</name>
</gene>
<dbReference type="STRING" id="29655.A0A0K9PJT1"/>
<dbReference type="PANTHER" id="PTHR12356">
    <property type="entry name" value="NUCLEAR MOVEMENT PROTEIN NUDC"/>
    <property type="match status" value="1"/>
</dbReference>
<feature type="region of interest" description="Disordered" evidence="4">
    <location>
        <begin position="109"/>
        <end position="168"/>
    </location>
</feature>
<evidence type="ECO:0000313" key="7">
    <source>
        <dbReference type="Proteomes" id="UP000036987"/>
    </source>
</evidence>
<proteinExistence type="predicted"/>
<dbReference type="GO" id="GO:0006457">
    <property type="term" value="P:protein folding"/>
    <property type="evidence" value="ECO:0000318"/>
    <property type="project" value="GO_Central"/>
</dbReference>
<dbReference type="GO" id="GO:0005737">
    <property type="term" value="C:cytoplasm"/>
    <property type="evidence" value="ECO:0000318"/>
    <property type="project" value="GO_Central"/>
</dbReference>
<dbReference type="OMA" id="RFVACNI"/>
<comment type="subcellular location">
    <subcellularLocation>
        <location evidence="1">Cytoplasmic granule</location>
    </subcellularLocation>
</comment>
<feature type="compositionally biased region" description="Low complexity" evidence="4">
    <location>
        <begin position="23"/>
        <end position="33"/>
    </location>
</feature>
<dbReference type="PROSITE" id="PS51203">
    <property type="entry name" value="CS"/>
    <property type="match status" value="1"/>
</dbReference>
<feature type="domain" description="CS" evidence="5">
    <location>
        <begin position="171"/>
        <end position="260"/>
    </location>
</feature>
<dbReference type="PANTHER" id="PTHR12356:SF3">
    <property type="entry name" value="NUCLEAR MIGRATION PROTEIN NUDC"/>
    <property type="match status" value="1"/>
</dbReference>
<dbReference type="OrthoDB" id="416217at2759"/>
<protein>
    <submittedName>
        <fullName evidence="6">Nuclear migration protein nudC</fullName>
    </submittedName>
</protein>
<evidence type="ECO:0000256" key="2">
    <source>
        <dbReference type="ARBA" id="ARBA00022490"/>
    </source>
</evidence>
<dbReference type="SUPFAM" id="SSF49764">
    <property type="entry name" value="HSP20-like chaperones"/>
    <property type="match status" value="1"/>
</dbReference>
<evidence type="ECO:0000259" key="5">
    <source>
        <dbReference type="PROSITE" id="PS51203"/>
    </source>
</evidence>
<keyword evidence="7" id="KW-1185">Reference proteome</keyword>
<feature type="compositionally biased region" description="Polar residues" evidence="4">
    <location>
        <begin position="159"/>
        <end position="168"/>
    </location>
</feature>
<name>A0A0K9PJT1_ZOSMR</name>
<comment type="function">
    <text evidence="3">Small heat shock protein required for the establishment of auxin gradients and for patterning of the apical domain of the embryo. Involved in the specification of the cotyledon primordia. Also required for normal inflorescence and floral meristem function, normal developmental patterning and thermotolerance. Acts as a molecular chaperone.</text>
</comment>
<feature type="compositionally biased region" description="Basic and acidic residues" evidence="4">
    <location>
        <begin position="109"/>
        <end position="140"/>
    </location>
</feature>
<evidence type="ECO:0000313" key="6">
    <source>
        <dbReference type="EMBL" id="KMZ69216.1"/>
    </source>
</evidence>
<dbReference type="EMBL" id="LFYR01000785">
    <property type="protein sequence ID" value="KMZ69216.1"/>
    <property type="molecule type" value="Genomic_DNA"/>
</dbReference>
<dbReference type="InterPro" id="IPR037898">
    <property type="entry name" value="NudC_fam"/>
</dbReference>
<dbReference type="GO" id="GO:0051082">
    <property type="term" value="F:unfolded protein binding"/>
    <property type="evidence" value="ECO:0000318"/>
    <property type="project" value="GO_Central"/>
</dbReference>
<dbReference type="FunFam" id="2.60.40.790:FF:000001">
    <property type="entry name" value="Nuclear migration protein nudC"/>
    <property type="match status" value="1"/>
</dbReference>
<sequence>MAIIAEIPEEIPKEKTIKPRNPSASSSSVSNQSDGRTDAEVLTEMLVRKGEPLDFIDFVLNVVRKKSDLFKSSSCVGNIMRVVQAIKAEHDAVDAETKEAKAKEEEIQKARIAENKRKNSDDGQAVDKKVARDVGTDTKKGSLGQENKAKEKEVVEENGNTSAVPNSENGLDLKNYSWTQTLQEVTVTVPIPWGTKPRFVVCEIKKNHLKVGLKGKPLIIDGEFFQTVKLDDCFWSIEDSKTLSVLLTKYNQMEWWKCLVKGEPELDTTKVEPAPSKLSDLDNETRGTVEKMMFDQRQKQAGLPTSDDLQKEDMLKKFMAQHPEMDFSKAKIG</sequence>
<reference evidence="7" key="1">
    <citation type="journal article" date="2016" name="Nature">
        <title>The genome of the seagrass Zostera marina reveals angiosperm adaptation to the sea.</title>
        <authorList>
            <person name="Olsen J.L."/>
            <person name="Rouze P."/>
            <person name="Verhelst B."/>
            <person name="Lin Y.-C."/>
            <person name="Bayer T."/>
            <person name="Collen J."/>
            <person name="Dattolo E."/>
            <person name="De Paoli E."/>
            <person name="Dittami S."/>
            <person name="Maumus F."/>
            <person name="Michel G."/>
            <person name="Kersting A."/>
            <person name="Lauritano C."/>
            <person name="Lohaus R."/>
            <person name="Toepel M."/>
            <person name="Tonon T."/>
            <person name="Vanneste K."/>
            <person name="Amirebrahimi M."/>
            <person name="Brakel J."/>
            <person name="Bostroem C."/>
            <person name="Chovatia M."/>
            <person name="Grimwood J."/>
            <person name="Jenkins J.W."/>
            <person name="Jueterbock A."/>
            <person name="Mraz A."/>
            <person name="Stam W.T."/>
            <person name="Tice H."/>
            <person name="Bornberg-Bauer E."/>
            <person name="Green P.J."/>
            <person name="Pearson G.A."/>
            <person name="Procaccini G."/>
            <person name="Duarte C.M."/>
            <person name="Schmutz J."/>
            <person name="Reusch T.B.H."/>
            <person name="Van de Peer Y."/>
        </authorList>
    </citation>
    <scope>NUCLEOTIDE SEQUENCE [LARGE SCALE GENOMIC DNA]</scope>
    <source>
        <strain evidence="7">cv. Finnish</strain>
    </source>
</reference>
<organism evidence="6 7">
    <name type="scientific">Zostera marina</name>
    <name type="common">Eelgrass</name>
    <dbReference type="NCBI Taxonomy" id="29655"/>
    <lineage>
        <taxon>Eukaryota</taxon>
        <taxon>Viridiplantae</taxon>
        <taxon>Streptophyta</taxon>
        <taxon>Embryophyta</taxon>
        <taxon>Tracheophyta</taxon>
        <taxon>Spermatophyta</taxon>
        <taxon>Magnoliopsida</taxon>
        <taxon>Liliopsida</taxon>
        <taxon>Zosteraceae</taxon>
        <taxon>Zostera</taxon>
    </lineage>
</organism>
<dbReference type="CDD" id="cd06467">
    <property type="entry name" value="p23_NUDC_like"/>
    <property type="match status" value="1"/>
</dbReference>
<feature type="region of interest" description="Disordered" evidence="4">
    <location>
        <begin position="11"/>
        <end position="37"/>
    </location>
</feature>
<dbReference type="InterPro" id="IPR008978">
    <property type="entry name" value="HSP20-like_chaperone"/>
</dbReference>
<keyword evidence="2" id="KW-0963">Cytoplasm</keyword>
<dbReference type="Proteomes" id="UP000036987">
    <property type="component" value="Unassembled WGS sequence"/>
</dbReference>
<evidence type="ECO:0000256" key="1">
    <source>
        <dbReference type="ARBA" id="ARBA00004463"/>
    </source>
</evidence>
<dbReference type="Gene3D" id="2.60.40.790">
    <property type="match status" value="1"/>
</dbReference>
<accession>A0A0K9PJT1</accession>
<comment type="caution">
    <text evidence="6">The sequence shown here is derived from an EMBL/GenBank/DDBJ whole genome shotgun (WGS) entry which is preliminary data.</text>
</comment>
<dbReference type="AlphaFoldDB" id="A0A0K9PJT1"/>
<dbReference type="Pfam" id="PF04969">
    <property type="entry name" value="CS"/>
    <property type="match status" value="1"/>
</dbReference>
<evidence type="ECO:0000256" key="3">
    <source>
        <dbReference type="ARBA" id="ARBA00053226"/>
    </source>
</evidence>